<feature type="domain" description="Phosphatidylglycerol lysyltransferase C-terminal" evidence="7">
    <location>
        <begin position="250"/>
        <end position="556"/>
    </location>
</feature>
<evidence type="ECO:0000256" key="5">
    <source>
        <dbReference type="ARBA" id="ARBA00023136"/>
    </source>
</evidence>
<dbReference type="Pfam" id="PF16995">
    <property type="entry name" value="tRNA-synt_2_TM"/>
    <property type="match status" value="1"/>
</dbReference>
<dbReference type="RefSeq" id="WP_150209028.1">
    <property type="nucleotide sequence ID" value="NZ_CP029190.1"/>
</dbReference>
<dbReference type="GO" id="GO:0016755">
    <property type="term" value="F:aminoacyltransferase activity"/>
    <property type="evidence" value="ECO:0007669"/>
    <property type="project" value="TreeGrafter"/>
</dbReference>
<feature type="transmembrane region" description="Helical" evidence="6">
    <location>
        <begin position="212"/>
        <end position="232"/>
    </location>
</feature>
<evidence type="ECO:0000256" key="4">
    <source>
        <dbReference type="ARBA" id="ARBA00022989"/>
    </source>
</evidence>
<feature type="transmembrane region" description="Helical" evidence="6">
    <location>
        <begin position="120"/>
        <end position="138"/>
    </location>
</feature>
<dbReference type="InterPro" id="IPR024320">
    <property type="entry name" value="LPG_synthase_C"/>
</dbReference>
<dbReference type="InterPro" id="IPR051211">
    <property type="entry name" value="PG_lysyltransferase"/>
</dbReference>
<feature type="transmembrane region" description="Helical" evidence="6">
    <location>
        <begin position="29"/>
        <end position="50"/>
    </location>
</feature>
<keyword evidence="3 6" id="KW-0812">Transmembrane</keyword>
<evidence type="ECO:0000259" key="8">
    <source>
        <dbReference type="Pfam" id="PF16995"/>
    </source>
</evidence>
<evidence type="ECO:0000256" key="6">
    <source>
        <dbReference type="SAM" id="Phobius"/>
    </source>
</evidence>
<evidence type="ECO:0000313" key="10">
    <source>
        <dbReference type="Proteomes" id="UP000325211"/>
    </source>
</evidence>
<keyword evidence="2" id="KW-1003">Cell membrane</keyword>
<keyword evidence="4 6" id="KW-1133">Transmembrane helix</keyword>
<proteinExistence type="predicted"/>
<name>A0A5P2D2Z0_STRVZ</name>
<dbReference type="OrthoDB" id="9801152at2"/>
<dbReference type="GO" id="GO:0055091">
    <property type="term" value="P:phospholipid homeostasis"/>
    <property type="evidence" value="ECO:0007669"/>
    <property type="project" value="TreeGrafter"/>
</dbReference>
<evidence type="ECO:0008006" key="11">
    <source>
        <dbReference type="Google" id="ProtNLM"/>
    </source>
</evidence>
<reference evidence="9 10" key="1">
    <citation type="submission" date="2018-05" db="EMBL/GenBank/DDBJ databases">
        <title>Streptomyces venezuelae.</title>
        <authorList>
            <person name="Kim W."/>
            <person name="Lee N."/>
            <person name="Cho B.-K."/>
        </authorList>
    </citation>
    <scope>NUCLEOTIDE SEQUENCE [LARGE SCALE GENOMIC DNA]</scope>
    <source>
        <strain evidence="9 10">ATCC 21782</strain>
    </source>
</reference>
<accession>A0A5P2D2Z0</accession>
<evidence type="ECO:0000313" key="9">
    <source>
        <dbReference type="EMBL" id="QES49446.1"/>
    </source>
</evidence>
<gene>
    <name evidence="9" type="ORF">DEJ50_18155</name>
</gene>
<dbReference type="AlphaFoldDB" id="A0A5P2D2Z0"/>
<feature type="domain" description="Lysyl-tRNA synthetase N-terminal transmembrane region" evidence="8">
    <location>
        <begin position="27"/>
        <end position="229"/>
    </location>
</feature>
<evidence type="ECO:0000256" key="2">
    <source>
        <dbReference type="ARBA" id="ARBA00022475"/>
    </source>
</evidence>
<sequence>MSSRIDADKSGQVPNRIRRMLHGPRPESVPGLVGTAVTVVGLLDIAAGVFPRFRHSRIHAVTEVLPGSVGPFAAALAISAGVLLLLLAHGLKRRKRRAWRAAVVLLPAGAVAQFTYRHSVIGVVIAAALLALLLRHQNEFKALPDPRSRWKALANFVLMSAGSIGLGLVIVNSHPGRLKGDPGLYEQIQHVIYGLFGFEGPMDYYGRVSWTVGYSLGALGMLTALTTIYLAFRPEHPAARLTSEDEDKLRELLARHGGRDSLGHFALRRDKAVVFSPSGKAAVTYRVVSGVMLASGDPIGDVEAWPGAIERFMAEARIHSWTPAVMGCSETGGEVWTRETGLDALELGDEAIVDTKDFSLSGRAMRNVRQMVKRIERNGYTTKVRRVSELTEAELDAVRGASDAWRGTDTERGFSMALGRVGDPGDGDCVIATAHRTEEGDTSPFGDLKAVLHFVPWGPDGMSLDLMRRDRAADPGMNELLIVAALQACPDLKIEKVSLNFAMFRSALARGEKIGAGPVLRAWRGLLVFLSRWFQIESLYKFNAKFQPRWEPRFVVFRTTRDLPRIGFAAMQAEGFVTLALPRLFAARRRPKPVRTCAHRTHQLTALSTAQPEREVRAA</sequence>
<feature type="transmembrane region" description="Helical" evidence="6">
    <location>
        <begin position="150"/>
        <end position="171"/>
    </location>
</feature>
<dbReference type="PANTHER" id="PTHR34697:SF2">
    <property type="entry name" value="PHOSPHATIDYLGLYCEROL LYSYLTRANSFERASE"/>
    <property type="match status" value="1"/>
</dbReference>
<dbReference type="InterPro" id="IPR031553">
    <property type="entry name" value="tRNA-synt_2_TM"/>
</dbReference>
<dbReference type="Pfam" id="PF09924">
    <property type="entry name" value="LPG_synthase_C"/>
    <property type="match status" value="1"/>
</dbReference>
<dbReference type="EMBL" id="CP029190">
    <property type="protein sequence ID" value="QES49446.1"/>
    <property type="molecule type" value="Genomic_DNA"/>
</dbReference>
<protein>
    <recommendedName>
        <fullName evidence="11">DUF2156 domain-containing protein</fullName>
    </recommendedName>
</protein>
<comment type="subcellular location">
    <subcellularLocation>
        <location evidence="1">Cell membrane</location>
        <topology evidence="1">Multi-pass membrane protein</topology>
    </subcellularLocation>
</comment>
<organism evidence="9 10">
    <name type="scientific">Streptomyces venezuelae</name>
    <dbReference type="NCBI Taxonomy" id="54571"/>
    <lineage>
        <taxon>Bacteria</taxon>
        <taxon>Bacillati</taxon>
        <taxon>Actinomycetota</taxon>
        <taxon>Actinomycetes</taxon>
        <taxon>Kitasatosporales</taxon>
        <taxon>Streptomycetaceae</taxon>
        <taxon>Streptomyces</taxon>
    </lineage>
</organism>
<dbReference type="GO" id="GO:0005886">
    <property type="term" value="C:plasma membrane"/>
    <property type="evidence" value="ECO:0007669"/>
    <property type="project" value="UniProtKB-SubCell"/>
</dbReference>
<evidence type="ECO:0000259" key="7">
    <source>
        <dbReference type="Pfam" id="PF09924"/>
    </source>
</evidence>
<evidence type="ECO:0000256" key="3">
    <source>
        <dbReference type="ARBA" id="ARBA00022692"/>
    </source>
</evidence>
<dbReference type="Proteomes" id="UP000325211">
    <property type="component" value="Chromosome"/>
</dbReference>
<dbReference type="PANTHER" id="PTHR34697">
    <property type="entry name" value="PHOSPHATIDYLGLYCEROL LYSYLTRANSFERASE"/>
    <property type="match status" value="1"/>
</dbReference>
<keyword evidence="5 6" id="KW-0472">Membrane</keyword>
<feature type="transmembrane region" description="Helical" evidence="6">
    <location>
        <begin position="70"/>
        <end position="91"/>
    </location>
</feature>
<evidence type="ECO:0000256" key="1">
    <source>
        <dbReference type="ARBA" id="ARBA00004651"/>
    </source>
</evidence>